<feature type="transmembrane region" description="Helical" evidence="1">
    <location>
        <begin position="173"/>
        <end position="190"/>
    </location>
</feature>
<feature type="transmembrane region" description="Helical" evidence="1">
    <location>
        <begin position="247"/>
        <end position="265"/>
    </location>
</feature>
<feature type="transmembrane region" description="Helical" evidence="1">
    <location>
        <begin position="196"/>
        <end position="216"/>
    </location>
</feature>
<feature type="transmembrane region" description="Helical" evidence="1">
    <location>
        <begin position="127"/>
        <end position="146"/>
    </location>
</feature>
<feature type="transmembrane region" description="Helical" evidence="1">
    <location>
        <begin position="272"/>
        <end position="291"/>
    </location>
</feature>
<feature type="transmembrane region" description="Helical" evidence="1">
    <location>
        <begin position="297"/>
        <end position="324"/>
    </location>
</feature>
<organism evidence="2">
    <name type="scientific">Thermosporothrix sp. COM3</name>
    <dbReference type="NCBI Taxonomy" id="2490863"/>
    <lineage>
        <taxon>Bacteria</taxon>
        <taxon>Bacillati</taxon>
        <taxon>Chloroflexota</taxon>
        <taxon>Ktedonobacteria</taxon>
        <taxon>Ktedonobacterales</taxon>
        <taxon>Thermosporotrichaceae</taxon>
        <taxon>Thermosporothrix</taxon>
    </lineage>
</organism>
<keyword evidence="1" id="KW-0812">Transmembrane</keyword>
<feature type="transmembrane region" description="Helical" evidence="1">
    <location>
        <begin position="223"/>
        <end position="241"/>
    </location>
</feature>
<evidence type="ECO:0000256" key="1">
    <source>
        <dbReference type="SAM" id="Phobius"/>
    </source>
</evidence>
<dbReference type="EMBL" id="AP019376">
    <property type="protein sequence ID" value="BBH87883.1"/>
    <property type="molecule type" value="Genomic_DNA"/>
</dbReference>
<feature type="transmembrane region" description="Helical" evidence="1">
    <location>
        <begin position="12"/>
        <end position="35"/>
    </location>
</feature>
<name>A0A455SHD2_9CHLR</name>
<feature type="transmembrane region" description="Helical" evidence="1">
    <location>
        <begin position="101"/>
        <end position="121"/>
    </location>
</feature>
<sequence>MKKISSSRQDLQALWWGIAFSLLFTGIIWGTGFALRAFPHLPKPANDPSWYYWKLPAPTIAAEVTAWGGYLLHQLFSWGVIWYAQTRRLHYSHTLHTVNKVALAGNALFILLHLLQSLLWYDGLAANVSVFSSQGSVIVLLVWVLLMENPRRGLFFGKKLPLQQRVIQFARKYHGYFFSWAIIYTFWYHPTENTPGHLVGFLYMFLLMLQSSLFFTRVHINPYWTFVQEILVLAHGTLVALMQANGLWPMFFFGFAAIFIITQMHGLRLKSWIKWGLALLLLVGAIVVYSMRGVQRLWELVAIPLIDYLAVLVLFLLLGLIVWLTGWRRPRPKQQPAVQPAPDHLERLP</sequence>
<evidence type="ECO:0008006" key="3">
    <source>
        <dbReference type="Google" id="ProtNLM"/>
    </source>
</evidence>
<keyword evidence="1" id="KW-0472">Membrane</keyword>
<protein>
    <recommendedName>
        <fullName evidence="3">Serine active site containing 1-like protein</fullName>
    </recommendedName>
</protein>
<feature type="transmembrane region" description="Helical" evidence="1">
    <location>
        <begin position="55"/>
        <end position="81"/>
    </location>
</feature>
<proteinExistence type="predicted"/>
<accession>A0A455SHD2</accession>
<keyword evidence="1" id="KW-1133">Transmembrane helix</keyword>
<reference evidence="2" key="1">
    <citation type="submission" date="2018-12" db="EMBL/GenBank/DDBJ databases">
        <title>Novel natural products biosynthetic potential of the class Ktedonobacteria.</title>
        <authorList>
            <person name="Zheng Y."/>
            <person name="Saitou A."/>
            <person name="Wang C.M."/>
            <person name="Toyoda A."/>
            <person name="Minakuchi Y."/>
            <person name="Sekiguchi Y."/>
            <person name="Ueda K."/>
            <person name="Takano H."/>
            <person name="Sakai Y."/>
            <person name="Yokota A."/>
            <person name="Yabe S."/>
        </authorList>
    </citation>
    <scope>NUCLEOTIDE SEQUENCE</scope>
    <source>
        <strain evidence="2">COM3</strain>
    </source>
</reference>
<evidence type="ECO:0000313" key="2">
    <source>
        <dbReference type="EMBL" id="BBH87883.1"/>
    </source>
</evidence>
<dbReference type="AlphaFoldDB" id="A0A455SHD2"/>
<gene>
    <name evidence="2" type="ORF">KTC_26340</name>
</gene>